<dbReference type="EMBL" id="LMCB01000004">
    <property type="protein sequence ID" value="KZL21537.1"/>
    <property type="molecule type" value="Genomic_DNA"/>
</dbReference>
<comment type="caution">
    <text evidence="1">The sequence shown here is derived from an EMBL/GenBank/DDBJ whole genome shotgun (WGS) entry which is preliminary data.</text>
</comment>
<sequence>MQWSSLFLYSAIAVMQPTGGERDNILPSWNEGKLRHGIIESIERMGRGGSPEYVKLDERVAVLVGDGALWSEVLAEADGKVATPKTPNDLSLLSVYTEDVRALLSLEGPQAVGARYREFAYQPLIELVGFLKERQFQIWVLSFGDHEVDRSMAKLNYGVPRNRVIEISNKPNANQPNDLAKAIWERIGSEPKVFLGRTHGDLGLLDLASQEEGTLKLQIVEEGSVVGVSPDATSGTQDQRSSSWNFVISPSVHWQRKFSWQPPSETTLTNNQ</sequence>
<dbReference type="STRING" id="989403.SAMN05421798_106106"/>
<dbReference type="InterPro" id="IPR023214">
    <property type="entry name" value="HAD_sf"/>
</dbReference>
<proteinExistence type="predicted"/>
<keyword evidence="2" id="KW-1185">Reference proteome</keyword>
<accession>A0A166ATN3</accession>
<organism evidence="1 2">
    <name type="scientific">Pseudovibrio axinellae</name>
    <dbReference type="NCBI Taxonomy" id="989403"/>
    <lineage>
        <taxon>Bacteria</taxon>
        <taxon>Pseudomonadati</taxon>
        <taxon>Pseudomonadota</taxon>
        <taxon>Alphaproteobacteria</taxon>
        <taxon>Hyphomicrobiales</taxon>
        <taxon>Stappiaceae</taxon>
        <taxon>Pseudovibrio</taxon>
    </lineage>
</organism>
<name>A0A166ATN3_9HYPH</name>
<evidence type="ECO:0000313" key="2">
    <source>
        <dbReference type="Proteomes" id="UP000076577"/>
    </source>
</evidence>
<dbReference type="PATRIC" id="fig|989403.3.peg.885"/>
<dbReference type="Proteomes" id="UP000076577">
    <property type="component" value="Unassembled WGS sequence"/>
</dbReference>
<dbReference type="RefSeq" id="WP_208979485.1">
    <property type="nucleotide sequence ID" value="NZ_FOFM01000006.1"/>
</dbReference>
<evidence type="ECO:0000313" key="1">
    <source>
        <dbReference type="EMBL" id="KZL21537.1"/>
    </source>
</evidence>
<dbReference type="AlphaFoldDB" id="A0A166ATN3"/>
<protein>
    <submittedName>
        <fullName evidence="1">Uncharacterized protein</fullName>
    </submittedName>
</protein>
<gene>
    <name evidence="1" type="ORF">PsAD2_00835</name>
</gene>
<dbReference type="Gene3D" id="3.40.50.1000">
    <property type="entry name" value="HAD superfamily/HAD-like"/>
    <property type="match status" value="1"/>
</dbReference>
<reference evidence="1 2" key="1">
    <citation type="journal article" date="2016" name="Front. Microbiol.">
        <title>Comparative Genomic Analysis Reveals a Diverse Repertoire of Genes Involved in Prokaryote-Eukaryote Interactions within the Pseudovibrio Genus.</title>
        <authorList>
            <person name="Romano S."/>
            <person name="Fernandez-Guerra A."/>
            <person name="Reen F.J."/>
            <person name="Glockner F.O."/>
            <person name="Crowley S.P."/>
            <person name="O'Sullivan O."/>
            <person name="Cotter P.D."/>
            <person name="Adams C."/>
            <person name="Dobson A.D."/>
            <person name="O'Gara F."/>
        </authorList>
    </citation>
    <scope>NUCLEOTIDE SEQUENCE [LARGE SCALE GENOMIC DNA]</scope>
    <source>
        <strain evidence="1 2">Ad2</strain>
    </source>
</reference>